<evidence type="ECO:0000256" key="1">
    <source>
        <dbReference type="ARBA" id="ARBA00005417"/>
    </source>
</evidence>
<dbReference type="InterPro" id="IPR050095">
    <property type="entry name" value="ECF_ABC_transporter_ATP-bd"/>
</dbReference>
<name>A0ABT8D6K0_9RHOB</name>
<dbReference type="InterPro" id="IPR003593">
    <property type="entry name" value="AAA+_ATPase"/>
</dbReference>
<gene>
    <name evidence="6" type="ORF">QWZ10_09585</name>
</gene>
<dbReference type="InterPro" id="IPR003439">
    <property type="entry name" value="ABC_transporter-like_ATP-bd"/>
</dbReference>
<feature type="domain" description="ABC transporter" evidence="5">
    <location>
        <begin position="4"/>
        <end position="235"/>
    </location>
</feature>
<dbReference type="Gene3D" id="3.40.50.300">
    <property type="entry name" value="P-loop containing nucleotide triphosphate hydrolases"/>
    <property type="match status" value="1"/>
</dbReference>
<keyword evidence="3" id="KW-0547">Nucleotide-binding</keyword>
<dbReference type="SUPFAM" id="SSF52540">
    <property type="entry name" value="P-loop containing nucleoside triphosphate hydrolases"/>
    <property type="match status" value="1"/>
</dbReference>
<evidence type="ECO:0000313" key="6">
    <source>
        <dbReference type="EMBL" id="MDN3712001.1"/>
    </source>
</evidence>
<organism evidence="6 7">
    <name type="scientific">Paracoccus cavernae</name>
    <dbReference type="NCBI Taxonomy" id="1571207"/>
    <lineage>
        <taxon>Bacteria</taxon>
        <taxon>Pseudomonadati</taxon>
        <taxon>Pseudomonadota</taxon>
        <taxon>Alphaproteobacteria</taxon>
        <taxon>Rhodobacterales</taxon>
        <taxon>Paracoccaceae</taxon>
        <taxon>Paracoccus</taxon>
    </lineage>
</organism>
<comment type="caution">
    <text evidence="6">The sequence shown here is derived from an EMBL/GenBank/DDBJ whole genome shotgun (WGS) entry which is preliminary data.</text>
</comment>
<evidence type="ECO:0000256" key="4">
    <source>
        <dbReference type="ARBA" id="ARBA00022840"/>
    </source>
</evidence>
<comment type="similarity">
    <text evidence="1">Belongs to the ABC transporter superfamily.</text>
</comment>
<sequence length="244" mass="26695">MSEWRDDSLIFEAAEVQQNGQRLLGPITLDIREARIAVIGCNGAGKSTFLRLAAGLVGAARGQVRISGLDPVKEREGMLAAIGILFQNPDHQIIFPTVHEELAFGLRQQGVNAADAAAQVRAHLEQEGRSDWHDRLVHTLSHGQKQWLCLQAILLMAPRTILLDEPFAALDLPTRLRLARQLGRLKQRLITITHDPIHAESVDRVIWIDRGLVAADGPPALILPQFHAAMAELGALDADPDPSA</sequence>
<reference evidence="7" key="1">
    <citation type="journal article" date="2019" name="Int. J. Syst. Evol. Microbiol.">
        <title>The Global Catalogue of Microorganisms (GCM) 10K type strain sequencing project: providing services to taxonomists for standard genome sequencing and annotation.</title>
        <authorList>
            <consortium name="The Broad Institute Genomics Platform"/>
            <consortium name="The Broad Institute Genome Sequencing Center for Infectious Disease"/>
            <person name="Wu L."/>
            <person name="Ma J."/>
        </authorList>
    </citation>
    <scope>NUCLEOTIDE SEQUENCE [LARGE SCALE GENOMIC DNA]</scope>
    <source>
        <strain evidence="7">CECT 8482</strain>
    </source>
</reference>
<dbReference type="SMART" id="SM00382">
    <property type="entry name" value="AAA"/>
    <property type="match status" value="1"/>
</dbReference>
<protein>
    <submittedName>
        <fullName evidence="6">ABC transporter ATP-binding protein</fullName>
    </submittedName>
</protein>
<evidence type="ECO:0000256" key="2">
    <source>
        <dbReference type="ARBA" id="ARBA00022448"/>
    </source>
</evidence>
<dbReference type="EMBL" id="JAUFRC010000001">
    <property type="protein sequence ID" value="MDN3712001.1"/>
    <property type="molecule type" value="Genomic_DNA"/>
</dbReference>
<evidence type="ECO:0000256" key="3">
    <source>
        <dbReference type="ARBA" id="ARBA00022741"/>
    </source>
</evidence>
<keyword evidence="7" id="KW-1185">Reference proteome</keyword>
<evidence type="ECO:0000259" key="5">
    <source>
        <dbReference type="PROSITE" id="PS50893"/>
    </source>
</evidence>
<dbReference type="PROSITE" id="PS50893">
    <property type="entry name" value="ABC_TRANSPORTER_2"/>
    <property type="match status" value="1"/>
</dbReference>
<dbReference type="Pfam" id="PF00005">
    <property type="entry name" value="ABC_tran"/>
    <property type="match status" value="1"/>
</dbReference>
<evidence type="ECO:0000313" key="7">
    <source>
        <dbReference type="Proteomes" id="UP001243846"/>
    </source>
</evidence>
<dbReference type="PANTHER" id="PTHR43553:SF24">
    <property type="entry name" value="ENERGY-COUPLING FACTOR TRANSPORTER ATP-BINDING PROTEIN ECFA1"/>
    <property type="match status" value="1"/>
</dbReference>
<proteinExistence type="inferred from homology"/>
<accession>A0ABT8D6K0</accession>
<dbReference type="RefSeq" id="WP_377683928.1">
    <property type="nucleotide sequence ID" value="NZ_JBHMDZ010000002.1"/>
</dbReference>
<dbReference type="InterPro" id="IPR015856">
    <property type="entry name" value="ABC_transpr_CbiO/EcfA_su"/>
</dbReference>
<dbReference type="PANTHER" id="PTHR43553">
    <property type="entry name" value="HEAVY METAL TRANSPORTER"/>
    <property type="match status" value="1"/>
</dbReference>
<keyword evidence="4 6" id="KW-0067">ATP-binding</keyword>
<dbReference type="CDD" id="cd03225">
    <property type="entry name" value="ABC_cobalt_CbiO_domain1"/>
    <property type="match status" value="1"/>
</dbReference>
<dbReference type="InterPro" id="IPR027417">
    <property type="entry name" value="P-loop_NTPase"/>
</dbReference>
<dbReference type="GO" id="GO:0005524">
    <property type="term" value="F:ATP binding"/>
    <property type="evidence" value="ECO:0007669"/>
    <property type="project" value="UniProtKB-KW"/>
</dbReference>
<dbReference type="Proteomes" id="UP001243846">
    <property type="component" value="Unassembled WGS sequence"/>
</dbReference>
<keyword evidence="2" id="KW-0813">Transport</keyword>